<gene>
    <name evidence="1" type="ORF">MTR67_033259</name>
</gene>
<accession>A0AAF0ZK15</accession>
<name>A0AAF0ZK15_SOLVR</name>
<proteinExistence type="predicted"/>
<dbReference type="EMBL" id="CP133618">
    <property type="protein sequence ID" value="WMV39874.1"/>
    <property type="molecule type" value="Genomic_DNA"/>
</dbReference>
<sequence>MMELELPPRGRP</sequence>
<protein>
    <submittedName>
        <fullName evidence="1">Uncharacterized protein</fullName>
    </submittedName>
</protein>
<keyword evidence="2" id="KW-1185">Reference proteome</keyword>
<organism evidence="1 2">
    <name type="scientific">Solanum verrucosum</name>
    <dbReference type="NCBI Taxonomy" id="315347"/>
    <lineage>
        <taxon>Eukaryota</taxon>
        <taxon>Viridiplantae</taxon>
        <taxon>Streptophyta</taxon>
        <taxon>Embryophyta</taxon>
        <taxon>Tracheophyta</taxon>
        <taxon>Spermatophyta</taxon>
        <taxon>Magnoliopsida</taxon>
        <taxon>eudicotyledons</taxon>
        <taxon>Gunneridae</taxon>
        <taxon>Pentapetalae</taxon>
        <taxon>asterids</taxon>
        <taxon>lamiids</taxon>
        <taxon>Solanales</taxon>
        <taxon>Solanaceae</taxon>
        <taxon>Solanoideae</taxon>
        <taxon>Solaneae</taxon>
        <taxon>Solanum</taxon>
    </lineage>
</organism>
<evidence type="ECO:0000313" key="2">
    <source>
        <dbReference type="Proteomes" id="UP001234989"/>
    </source>
</evidence>
<evidence type="ECO:0000313" key="1">
    <source>
        <dbReference type="EMBL" id="WMV39874.1"/>
    </source>
</evidence>
<reference evidence="1" key="1">
    <citation type="submission" date="2023-08" db="EMBL/GenBank/DDBJ databases">
        <title>A de novo genome assembly of Solanum verrucosum Schlechtendal, a Mexican diploid species geographically isolated from the other diploid A-genome species in potato relatives.</title>
        <authorList>
            <person name="Hosaka K."/>
        </authorList>
    </citation>
    <scope>NUCLEOTIDE SEQUENCE</scope>
    <source>
        <tissue evidence="1">Young leaves</tissue>
    </source>
</reference>
<dbReference type="Proteomes" id="UP001234989">
    <property type="component" value="Chromosome 7"/>
</dbReference>